<accession>A0A9D1DMM3</accession>
<dbReference type="Pfam" id="PF00395">
    <property type="entry name" value="SLH"/>
    <property type="match status" value="2"/>
</dbReference>
<evidence type="ECO:0000313" key="4">
    <source>
        <dbReference type="EMBL" id="HIR55592.1"/>
    </source>
</evidence>
<reference evidence="4" key="2">
    <citation type="journal article" date="2021" name="PeerJ">
        <title>Extensive microbial diversity within the chicken gut microbiome revealed by metagenomics and culture.</title>
        <authorList>
            <person name="Gilroy R."/>
            <person name="Ravi A."/>
            <person name="Getino M."/>
            <person name="Pursley I."/>
            <person name="Horton D.L."/>
            <person name="Alikhan N.F."/>
            <person name="Baker D."/>
            <person name="Gharbi K."/>
            <person name="Hall N."/>
            <person name="Watson M."/>
            <person name="Adriaenssens E.M."/>
            <person name="Foster-Nyarko E."/>
            <person name="Jarju S."/>
            <person name="Secka A."/>
            <person name="Antonio M."/>
            <person name="Oren A."/>
            <person name="Chaudhuri R.R."/>
            <person name="La Ragione R."/>
            <person name="Hildebrand F."/>
            <person name="Pallen M.J."/>
        </authorList>
    </citation>
    <scope>NUCLEOTIDE SEQUENCE</scope>
    <source>
        <strain evidence="4">ChiGjej3B3-7149</strain>
    </source>
</reference>
<dbReference type="EMBL" id="DVHH01000198">
    <property type="protein sequence ID" value="HIR55592.1"/>
    <property type="molecule type" value="Genomic_DNA"/>
</dbReference>
<evidence type="ECO:0000313" key="5">
    <source>
        <dbReference type="Proteomes" id="UP000824238"/>
    </source>
</evidence>
<evidence type="ECO:0000256" key="2">
    <source>
        <dbReference type="SAM" id="SignalP"/>
    </source>
</evidence>
<protein>
    <submittedName>
        <fullName evidence="4">S-layer homology domain-containing protein</fullName>
    </submittedName>
</protein>
<dbReference type="SUPFAM" id="SSF55166">
    <property type="entry name" value="Hedgehog/DD-peptidase"/>
    <property type="match status" value="1"/>
</dbReference>
<keyword evidence="1" id="KW-0677">Repeat</keyword>
<dbReference type="PROSITE" id="PS51272">
    <property type="entry name" value="SLH"/>
    <property type="match status" value="2"/>
</dbReference>
<proteinExistence type="predicted"/>
<comment type="caution">
    <text evidence="4">The sequence shown here is derived from an EMBL/GenBank/DDBJ whole genome shotgun (WGS) entry which is preliminary data.</text>
</comment>
<dbReference type="InterPro" id="IPR009045">
    <property type="entry name" value="Zn_M74/Hedgehog-like"/>
</dbReference>
<dbReference type="InterPro" id="IPR039561">
    <property type="entry name" value="Peptidase_M15C"/>
</dbReference>
<sequence>MRKTRTPLKIASLLLALVLVAAVIPAAPAGAIGMGNVSVNFSDVPEDSWYHDYVYLCASWGIIDGKEAGQFCPTDSLKRGEFMKLLTLIGGLAPYTWDTSNHWSQPYWQILNDNGVLWGLDITCTYSALEQPITRYEMSVMINNLCNNVYSETPVTLESPSAVIGDYDTMASKYHEPVVQAYGKGILDGYDDGMFHGESTLTRGQAAAVVVRTWITSERLEVSSASEVETPTGGDTPAVEPTDSFAWRSRSMIDAWGTVSAEGRQLLFGDSNKSYFTGSEANLSDYIVTIQVRTWDINSAGEKYTRTWNLEVNKMVADEVKAIFETIYNDPEQFPIHALGGARYTDTLRHSWGCAIDINPVENFYCNTTTTPYTAITGTTCYKYSDSPYCITPDSSVVRAFAQYGWGWGGGDADNNYSGWNTTADYMHFSILESGG</sequence>
<dbReference type="Pfam" id="PF13539">
    <property type="entry name" value="Peptidase_M15_4"/>
    <property type="match status" value="1"/>
</dbReference>
<dbReference type="Proteomes" id="UP000824238">
    <property type="component" value="Unassembled WGS sequence"/>
</dbReference>
<feature type="domain" description="SLH" evidence="3">
    <location>
        <begin position="161"/>
        <end position="224"/>
    </location>
</feature>
<feature type="signal peptide" evidence="2">
    <location>
        <begin position="1"/>
        <end position="26"/>
    </location>
</feature>
<dbReference type="Gene3D" id="3.30.1380.10">
    <property type="match status" value="1"/>
</dbReference>
<feature type="chain" id="PRO_5039162231" evidence="2">
    <location>
        <begin position="27"/>
        <end position="436"/>
    </location>
</feature>
<dbReference type="InterPro" id="IPR001119">
    <property type="entry name" value="SLH_dom"/>
</dbReference>
<name>A0A9D1DMM3_9FIRM</name>
<reference evidence="4" key="1">
    <citation type="submission" date="2020-10" db="EMBL/GenBank/DDBJ databases">
        <authorList>
            <person name="Gilroy R."/>
        </authorList>
    </citation>
    <scope>NUCLEOTIDE SEQUENCE</scope>
    <source>
        <strain evidence="4">ChiGjej3B3-7149</strain>
    </source>
</reference>
<evidence type="ECO:0000259" key="3">
    <source>
        <dbReference type="PROSITE" id="PS51272"/>
    </source>
</evidence>
<dbReference type="AlphaFoldDB" id="A0A9D1DMM3"/>
<dbReference type="GO" id="GO:0008233">
    <property type="term" value="F:peptidase activity"/>
    <property type="evidence" value="ECO:0007669"/>
    <property type="project" value="InterPro"/>
</dbReference>
<feature type="domain" description="SLH" evidence="3">
    <location>
        <begin position="37"/>
        <end position="100"/>
    </location>
</feature>
<gene>
    <name evidence="4" type="ORF">IAD36_08380</name>
</gene>
<evidence type="ECO:0000256" key="1">
    <source>
        <dbReference type="ARBA" id="ARBA00022737"/>
    </source>
</evidence>
<organism evidence="4 5">
    <name type="scientific">Candidatus Scatomorpha intestinigallinarum</name>
    <dbReference type="NCBI Taxonomy" id="2840923"/>
    <lineage>
        <taxon>Bacteria</taxon>
        <taxon>Bacillati</taxon>
        <taxon>Bacillota</taxon>
        <taxon>Clostridia</taxon>
        <taxon>Eubacteriales</taxon>
        <taxon>Candidatus Scatomorpha</taxon>
    </lineage>
</organism>
<keyword evidence="2" id="KW-0732">Signal</keyword>